<dbReference type="Gene3D" id="1.20.1080.10">
    <property type="entry name" value="Glycerol uptake facilitator protein"/>
    <property type="match status" value="1"/>
</dbReference>
<feature type="transmembrane region" description="Helical" evidence="7">
    <location>
        <begin position="160"/>
        <end position="179"/>
    </location>
</feature>
<dbReference type="PANTHER" id="PTHR30520:SF6">
    <property type="entry name" value="FORMATE_NITRATE FAMILY TRANSPORTER (EUROFUNG)"/>
    <property type="match status" value="1"/>
</dbReference>
<dbReference type="PROSITE" id="PS01005">
    <property type="entry name" value="FORMATE_NITRITE_TP_1"/>
    <property type="match status" value="1"/>
</dbReference>
<keyword evidence="9" id="KW-1185">Reference proteome</keyword>
<evidence type="ECO:0000313" key="8">
    <source>
        <dbReference type="EMBL" id="KZV83158.1"/>
    </source>
</evidence>
<keyword evidence="3 7" id="KW-1133">Transmembrane helix</keyword>
<keyword evidence="2 7" id="KW-0812">Transmembrane</keyword>
<organism evidence="8 9">
    <name type="scientific">Exidia glandulosa HHB12029</name>
    <dbReference type="NCBI Taxonomy" id="1314781"/>
    <lineage>
        <taxon>Eukaryota</taxon>
        <taxon>Fungi</taxon>
        <taxon>Dikarya</taxon>
        <taxon>Basidiomycota</taxon>
        <taxon>Agaricomycotina</taxon>
        <taxon>Agaricomycetes</taxon>
        <taxon>Auriculariales</taxon>
        <taxon>Exidiaceae</taxon>
        <taxon>Exidia</taxon>
    </lineage>
</organism>
<dbReference type="InterPro" id="IPR024002">
    <property type="entry name" value="For/NO2_transpt_CS"/>
</dbReference>
<dbReference type="GO" id="GO:0015707">
    <property type="term" value="P:nitrite transport"/>
    <property type="evidence" value="ECO:0007669"/>
    <property type="project" value="TreeGrafter"/>
</dbReference>
<evidence type="ECO:0000256" key="1">
    <source>
        <dbReference type="ARBA" id="ARBA00004141"/>
    </source>
</evidence>
<comment type="similarity">
    <text evidence="5">Belongs to the FNT transporter (TC 1.A.16) family.</text>
</comment>
<feature type="transmembrane region" description="Helical" evidence="7">
    <location>
        <begin position="229"/>
        <end position="249"/>
    </location>
</feature>
<sequence length="315" mass="34259">MLSGLILEDAVLHNATKKGSNPIDKTFFLGVLAGLWVAVSGTTALSAAGGIPVDIQQRWPILPKIGLATFFPFALHLIVLYGGELFTGNTFILAVGAYNRSVPLPRILLNLIVVYIGNFIGCVLGGYLFAFIPGLFEADPYLTYVRYVAVSKTHHGWGNLFLRAIPANTLVCMAVTMGIASREAAGKIMALWFPVVLFVICGYEHSVANMYFINIGLMYGAETSVGRMWFNQSAVVLGNFVGGAIVMGATEHLMNHWKTVLPWERGHGVGTLAAHDIESTRNARDAPTRKRRVSYKGEPESVHVSTLPRRATLPV</sequence>
<protein>
    <submittedName>
        <fullName evidence="8">Formate/nitrite transporter</fullName>
    </submittedName>
</protein>
<dbReference type="PANTHER" id="PTHR30520">
    <property type="entry name" value="FORMATE TRANSPORTER-RELATED"/>
    <property type="match status" value="1"/>
</dbReference>
<evidence type="ECO:0000256" key="5">
    <source>
        <dbReference type="ARBA" id="ARBA00049660"/>
    </source>
</evidence>
<proteinExistence type="inferred from homology"/>
<dbReference type="Pfam" id="PF01226">
    <property type="entry name" value="Form_Nir_trans"/>
    <property type="match status" value="1"/>
</dbReference>
<reference evidence="8 9" key="1">
    <citation type="journal article" date="2016" name="Mol. Biol. Evol.">
        <title>Comparative Genomics of Early-Diverging Mushroom-Forming Fungi Provides Insights into the Origins of Lignocellulose Decay Capabilities.</title>
        <authorList>
            <person name="Nagy L.G."/>
            <person name="Riley R."/>
            <person name="Tritt A."/>
            <person name="Adam C."/>
            <person name="Daum C."/>
            <person name="Floudas D."/>
            <person name="Sun H."/>
            <person name="Yadav J.S."/>
            <person name="Pangilinan J."/>
            <person name="Larsson K.H."/>
            <person name="Matsuura K."/>
            <person name="Barry K."/>
            <person name="Labutti K."/>
            <person name="Kuo R."/>
            <person name="Ohm R.A."/>
            <person name="Bhattacharya S.S."/>
            <person name="Shirouzu T."/>
            <person name="Yoshinaga Y."/>
            <person name="Martin F.M."/>
            <person name="Grigoriev I.V."/>
            <person name="Hibbett D.S."/>
        </authorList>
    </citation>
    <scope>NUCLEOTIDE SEQUENCE [LARGE SCALE GENOMIC DNA]</scope>
    <source>
        <strain evidence="8 9">HHB12029</strain>
    </source>
</reference>
<dbReference type="OrthoDB" id="4829at2759"/>
<dbReference type="GO" id="GO:0015513">
    <property type="term" value="F:high-affinity secondary active nitrite transmembrane transporter activity"/>
    <property type="evidence" value="ECO:0007669"/>
    <property type="project" value="TreeGrafter"/>
</dbReference>
<accession>A0A165CUP5</accession>
<evidence type="ECO:0000313" key="9">
    <source>
        <dbReference type="Proteomes" id="UP000077266"/>
    </source>
</evidence>
<evidence type="ECO:0000256" key="2">
    <source>
        <dbReference type="ARBA" id="ARBA00022692"/>
    </source>
</evidence>
<dbReference type="GO" id="GO:0005886">
    <property type="term" value="C:plasma membrane"/>
    <property type="evidence" value="ECO:0007669"/>
    <property type="project" value="TreeGrafter"/>
</dbReference>
<feature type="transmembrane region" description="Helical" evidence="7">
    <location>
        <begin position="107"/>
        <end position="132"/>
    </location>
</feature>
<dbReference type="STRING" id="1314781.A0A165CUP5"/>
<feature type="transmembrane region" description="Helical" evidence="7">
    <location>
        <begin position="73"/>
        <end position="95"/>
    </location>
</feature>
<dbReference type="AlphaFoldDB" id="A0A165CUP5"/>
<gene>
    <name evidence="8" type="ORF">EXIGLDRAFT_684166</name>
</gene>
<name>A0A165CUP5_EXIGL</name>
<dbReference type="InterPro" id="IPR023271">
    <property type="entry name" value="Aquaporin-like"/>
</dbReference>
<feature type="transmembrane region" description="Helical" evidence="7">
    <location>
        <begin position="191"/>
        <end position="217"/>
    </location>
</feature>
<evidence type="ECO:0000256" key="4">
    <source>
        <dbReference type="ARBA" id="ARBA00023136"/>
    </source>
</evidence>
<feature type="transmembrane region" description="Helical" evidence="7">
    <location>
        <begin position="27"/>
        <end position="53"/>
    </location>
</feature>
<dbReference type="InParanoid" id="A0A165CUP5"/>
<evidence type="ECO:0000256" key="6">
    <source>
        <dbReference type="SAM" id="MobiDB-lite"/>
    </source>
</evidence>
<dbReference type="Proteomes" id="UP000077266">
    <property type="component" value="Unassembled WGS sequence"/>
</dbReference>
<keyword evidence="4 7" id="KW-0472">Membrane</keyword>
<comment type="subcellular location">
    <subcellularLocation>
        <location evidence="1">Membrane</location>
        <topology evidence="1">Multi-pass membrane protein</topology>
    </subcellularLocation>
</comment>
<feature type="region of interest" description="Disordered" evidence="6">
    <location>
        <begin position="280"/>
        <end position="301"/>
    </location>
</feature>
<dbReference type="EMBL" id="KV426286">
    <property type="protein sequence ID" value="KZV83158.1"/>
    <property type="molecule type" value="Genomic_DNA"/>
</dbReference>
<evidence type="ECO:0000256" key="7">
    <source>
        <dbReference type="SAM" id="Phobius"/>
    </source>
</evidence>
<dbReference type="InterPro" id="IPR000292">
    <property type="entry name" value="For/NO2_transpt"/>
</dbReference>
<evidence type="ECO:0000256" key="3">
    <source>
        <dbReference type="ARBA" id="ARBA00022989"/>
    </source>
</evidence>